<feature type="transmembrane region" description="Helical" evidence="1">
    <location>
        <begin position="50"/>
        <end position="70"/>
    </location>
</feature>
<dbReference type="STRING" id="1215104.GCA_000730585_01721"/>
<dbReference type="OrthoDB" id="7005258at2"/>
<dbReference type="Proteomes" id="UP000198407">
    <property type="component" value="Unassembled WGS sequence"/>
</dbReference>
<evidence type="ECO:0000256" key="1">
    <source>
        <dbReference type="SAM" id="Phobius"/>
    </source>
</evidence>
<keyword evidence="1" id="KW-0472">Membrane</keyword>
<keyword evidence="1" id="KW-1133">Transmembrane helix</keyword>
<name>A0A239KKI0_9PSED</name>
<reference evidence="3" key="1">
    <citation type="submission" date="2017-06" db="EMBL/GenBank/DDBJ databases">
        <authorList>
            <person name="Varghese N."/>
            <person name="Submissions S."/>
        </authorList>
    </citation>
    <scope>NUCLEOTIDE SEQUENCE [LARGE SCALE GENOMIC DNA]</scope>
    <source>
        <strain evidence="3">DSM 22348</strain>
    </source>
</reference>
<sequence length="330" mass="35517">MIKTIPMWKMMMVTKGKIIGGLVLAALPVFIVAGAGMFIEGLQDGQARQAAMGLIGLVFFGACALALVPSKKYIPGKTFWFYRNKKLSTQIAINYGYGIMVFIMAVFVVLEPKHAFQTIGLGLSGLGGLYVLSKSLKFHADIDFSTSEYLATALGFSTGEKTLVSYQNFDADDVAVGSNAFAATATKLIVASFDGQRWKKLSRELSDVAQIGIISNENQSYFVQLKFTDGSDVLLTIGLYEKLTSNPILVIRKLLEVIDASLLGDSAAPQVARRRRAVVDAGVPASTSHVAAPEPALASTAPTRNIEFTPDVLKAIQSAEEVVPGRRLEL</sequence>
<evidence type="ECO:0000313" key="3">
    <source>
        <dbReference type="Proteomes" id="UP000198407"/>
    </source>
</evidence>
<organism evidence="2 3">
    <name type="scientific">Pseudomonas japonica</name>
    <dbReference type="NCBI Taxonomy" id="256466"/>
    <lineage>
        <taxon>Bacteria</taxon>
        <taxon>Pseudomonadati</taxon>
        <taxon>Pseudomonadota</taxon>
        <taxon>Gammaproteobacteria</taxon>
        <taxon>Pseudomonadales</taxon>
        <taxon>Pseudomonadaceae</taxon>
        <taxon>Pseudomonas</taxon>
    </lineage>
</organism>
<dbReference type="RefSeq" id="WP_042127214.1">
    <property type="nucleotide sequence ID" value="NZ_FZOL01000027.1"/>
</dbReference>
<dbReference type="AlphaFoldDB" id="A0A239KKI0"/>
<keyword evidence="3" id="KW-1185">Reference proteome</keyword>
<feature type="transmembrane region" description="Helical" evidence="1">
    <location>
        <begin position="115"/>
        <end position="132"/>
    </location>
</feature>
<protein>
    <submittedName>
        <fullName evidence="2">Uncharacterized protein</fullName>
    </submittedName>
</protein>
<evidence type="ECO:0000313" key="2">
    <source>
        <dbReference type="EMBL" id="SNT18103.1"/>
    </source>
</evidence>
<feature type="transmembrane region" description="Helical" evidence="1">
    <location>
        <begin position="91"/>
        <end position="109"/>
    </location>
</feature>
<dbReference type="EMBL" id="FZOL01000027">
    <property type="protein sequence ID" value="SNT18103.1"/>
    <property type="molecule type" value="Genomic_DNA"/>
</dbReference>
<proteinExistence type="predicted"/>
<gene>
    <name evidence="2" type="ORF">SAMN05444352_12732</name>
</gene>
<keyword evidence="1" id="KW-0812">Transmembrane</keyword>
<accession>A0A239KKI0</accession>